<sequence length="271" mass="31062">MPAQIGQLTCLQTLKFFDVSQESGCGIEELGTLKYLKGLLEIRNLELVKGKEAAKRAKLFEKPDLSRLEFEWNRRDQKSDNHDEDVLEGLQPHPNLEKLRIYSFMGNKFPQWFMNLSKLVELRIKDCQRCSELPALGQLPSLKGLHLESLNNIRYFGDEFYSITTNEEEGRSRASGSSIRRRKFFPALEELNVKNMRNLVEWKDADPVRSTIGETEVDAFPILSDFRIESCPQLTTFPCSGKSLDVRYSHNLTSIKTGYGTASVEELSIQF</sequence>
<protein>
    <submittedName>
        <fullName evidence="3">Disease resistance protein RGA3</fullName>
    </submittedName>
</protein>
<reference evidence="2" key="1">
    <citation type="journal article" date="2025" name="Foods">
        <title>Unveiling the Microbial Signatures of Arabica Coffee Cherries: Insights into Ripeness Specific Diversity, Functional Traits, and Implications for Quality and Safety.</title>
        <authorList>
            <consortium name="RefSeq"/>
            <person name="Tenea G.N."/>
            <person name="Cifuentes V."/>
            <person name="Reyes P."/>
            <person name="Cevallos-Vallejos M."/>
        </authorList>
    </citation>
    <scope>NUCLEOTIDE SEQUENCE [LARGE SCALE GENOMIC DNA]</scope>
</reference>
<evidence type="ECO:0000313" key="2">
    <source>
        <dbReference type="Proteomes" id="UP001652660"/>
    </source>
</evidence>
<dbReference type="Pfam" id="PF25019">
    <property type="entry name" value="LRR_R13L1-DRL21"/>
    <property type="match status" value="1"/>
</dbReference>
<dbReference type="SUPFAM" id="SSF52058">
    <property type="entry name" value="L domain-like"/>
    <property type="match status" value="1"/>
</dbReference>
<dbReference type="AlphaFoldDB" id="A0A6P6S673"/>
<feature type="domain" description="R13L1/DRL21-like LRR repeat region" evidence="1">
    <location>
        <begin position="27"/>
        <end position="149"/>
    </location>
</feature>
<dbReference type="RefSeq" id="XP_027061648.1">
    <property type="nucleotide sequence ID" value="XM_027205847.1"/>
</dbReference>
<name>A0A6P6S673_COFAR</name>
<organism evidence="2 3">
    <name type="scientific">Coffea arabica</name>
    <name type="common">Arabian coffee</name>
    <dbReference type="NCBI Taxonomy" id="13443"/>
    <lineage>
        <taxon>Eukaryota</taxon>
        <taxon>Viridiplantae</taxon>
        <taxon>Streptophyta</taxon>
        <taxon>Embryophyta</taxon>
        <taxon>Tracheophyta</taxon>
        <taxon>Spermatophyta</taxon>
        <taxon>Magnoliopsida</taxon>
        <taxon>eudicotyledons</taxon>
        <taxon>Gunneridae</taxon>
        <taxon>Pentapetalae</taxon>
        <taxon>asterids</taxon>
        <taxon>lamiids</taxon>
        <taxon>Gentianales</taxon>
        <taxon>Rubiaceae</taxon>
        <taxon>Ixoroideae</taxon>
        <taxon>Gardenieae complex</taxon>
        <taxon>Bertiereae - Coffeeae clade</taxon>
        <taxon>Coffeeae</taxon>
        <taxon>Coffea</taxon>
    </lineage>
</organism>
<dbReference type="GeneID" id="113688157"/>
<dbReference type="Gene3D" id="3.80.10.10">
    <property type="entry name" value="Ribonuclease Inhibitor"/>
    <property type="match status" value="1"/>
</dbReference>
<dbReference type="PANTHER" id="PTHR47186">
    <property type="entry name" value="LEUCINE-RICH REPEAT-CONTAINING PROTEIN 57"/>
    <property type="match status" value="1"/>
</dbReference>
<dbReference type="InterPro" id="IPR032675">
    <property type="entry name" value="LRR_dom_sf"/>
</dbReference>
<dbReference type="Proteomes" id="UP001652660">
    <property type="component" value="Chromosome 1e"/>
</dbReference>
<evidence type="ECO:0000313" key="3">
    <source>
        <dbReference type="RefSeq" id="XP_027061648.1"/>
    </source>
</evidence>
<dbReference type="InterPro" id="IPR056789">
    <property type="entry name" value="LRR_R13L1-DRL21"/>
</dbReference>
<reference evidence="3" key="2">
    <citation type="submission" date="2025-08" db="UniProtKB">
        <authorList>
            <consortium name="RefSeq"/>
        </authorList>
    </citation>
    <scope>IDENTIFICATION</scope>
    <source>
        <tissue evidence="3">Leaves</tissue>
    </source>
</reference>
<accession>A0A6P6S673</accession>
<evidence type="ECO:0000259" key="1">
    <source>
        <dbReference type="Pfam" id="PF25019"/>
    </source>
</evidence>
<proteinExistence type="predicted"/>
<keyword evidence="2" id="KW-1185">Reference proteome</keyword>
<gene>
    <name evidence="3" type="primary">LOC113688157</name>
</gene>
<dbReference type="OrthoDB" id="1739601at2759"/>
<dbReference type="PANTHER" id="PTHR47186:SF3">
    <property type="entry name" value="OS09G0267800 PROTEIN"/>
    <property type="match status" value="1"/>
</dbReference>